<evidence type="ECO:0000313" key="6">
    <source>
        <dbReference type="EMBL" id="GAA2476506.1"/>
    </source>
</evidence>
<dbReference type="RefSeq" id="WP_346074800.1">
    <property type="nucleotide sequence ID" value="NZ_BAAATL010000008.1"/>
</dbReference>
<dbReference type="PROSITE" id="PS51462">
    <property type="entry name" value="NUDIX"/>
    <property type="match status" value="1"/>
</dbReference>
<dbReference type="InterPro" id="IPR020476">
    <property type="entry name" value="Nudix_hydrolase"/>
</dbReference>
<dbReference type="InterPro" id="IPR000086">
    <property type="entry name" value="NUDIX_hydrolase_dom"/>
</dbReference>
<protein>
    <submittedName>
        <fullName evidence="6">NUDIX hydrolase</fullName>
    </submittedName>
</protein>
<dbReference type="SUPFAM" id="SSF55811">
    <property type="entry name" value="Nudix"/>
    <property type="match status" value="1"/>
</dbReference>
<comment type="cofactor">
    <cofactor evidence="1">
        <name>Mg(2+)</name>
        <dbReference type="ChEBI" id="CHEBI:18420"/>
    </cofactor>
</comment>
<organism evidence="6 7">
    <name type="scientific">Streptomyces graminearus</name>
    <dbReference type="NCBI Taxonomy" id="284030"/>
    <lineage>
        <taxon>Bacteria</taxon>
        <taxon>Bacillati</taxon>
        <taxon>Actinomycetota</taxon>
        <taxon>Actinomycetes</taxon>
        <taxon>Kitasatosporales</taxon>
        <taxon>Streptomycetaceae</taxon>
        <taxon>Streptomyces</taxon>
    </lineage>
</organism>
<sequence>MINISVMNSRNAVCVIVHDKDAGTIAAVLYTARNWSPQPAWTLPGGKAEPGEALDEAAARELKEETGLLVDPADLVLVHVIHVEQGWDQTGQSVLFVFATDTWTGELTNTEPDKHLTAEWVTASRLPEPAFPTSTQALAAYQDGGPPFSRYGWPVTAG</sequence>
<evidence type="ECO:0000313" key="7">
    <source>
        <dbReference type="Proteomes" id="UP001501721"/>
    </source>
</evidence>
<dbReference type="GO" id="GO:0016787">
    <property type="term" value="F:hydrolase activity"/>
    <property type="evidence" value="ECO:0007669"/>
    <property type="project" value="UniProtKB-KW"/>
</dbReference>
<keyword evidence="3 4" id="KW-0378">Hydrolase</keyword>
<keyword evidence="7" id="KW-1185">Reference proteome</keyword>
<dbReference type="Pfam" id="PF00293">
    <property type="entry name" value="NUDIX"/>
    <property type="match status" value="1"/>
</dbReference>
<dbReference type="InterPro" id="IPR020084">
    <property type="entry name" value="NUDIX_hydrolase_CS"/>
</dbReference>
<dbReference type="InterPro" id="IPR015797">
    <property type="entry name" value="NUDIX_hydrolase-like_dom_sf"/>
</dbReference>
<comment type="caution">
    <text evidence="6">The sequence shown here is derived from an EMBL/GenBank/DDBJ whole genome shotgun (WGS) entry which is preliminary data.</text>
</comment>
<name>A0ABN3L6K5_9ACTN</name>
<dbReference type="PRINTS" id="PR00502">
    <property type="entry name" value="NUDIXFAMILY"/>
</dbReference>
<reference evidence="6 7" key="1">
    <citation type="journal article" date="2019" name="Int. J. Syst. Evol. Microbiol.">
        <title>The Global Catalogue of Microorganisms (GCM) 10K type strain sequencing project: providing services to taxonomists for standard genome sequencing and annotation.</title>
        <authorList>
            <consortium name="The Broad Institute Genomics Platform"/>
            <consortium name="The Broad Institute Genome Sequencing Center for Infectious Disease"/>
            <person name="Wu L."/>
            <person name="Ma J."/>
        </authorList>
    </citation>
    <scope>NUCLEOTIDE SEQUENCE [LARGE SCALE GENOMIC DNA]</scope>
    <source>
        <strain evidence="6 7">JCM 6923</strain>
    </source>
</reference>
<proteinExistence type="inferred from homology"/>
<dbReference type="PROSITE" id="PS00893">
    <property type="entry name" value="NUDIX_BOX"/>
    <property type="match status" value="1"/>
</dbReference>
<evidence type="ECO:0000256" key="3">
    <source>
        <dbReference type="ARBA" id="ARBA00022801"/>
    </source>
</evidence>
<gene>
    <name evidence="6" type="ORF">GCM10010422_20140</name>
</gene>
<evidence type="ECO:0000256" key="4">
    <source>
        <dbReference type="RuleBase" id="RU003476"/>
    </source>
</evidence>
<dbReference type="Proteomes" id="UP001501721">
    <property type="component" value="Unassembled WGS sequence"/>
</dbReference>
<evidence type="ECO:0000256" key="2">
    <source>
        <dbReference type="ARBA" id="ARBA00005582"/>
    </source>
</evidence>
<evidence type="ECO:0000259" key="5">
    <source>
        <dbReference type="PROSITE" id="PS51462"/>
    </source>
</evidence>
<accession>A0ABN3L6K5</accession>
<dbReference type="EMBL" id="BAAATL010000008">
    <property type="protein sequence ID" value="GAA2476506.1"/>
    <property type="molecule type" value="Genomic_DNA"/>
</dbReference>
<feature type="domain" description="Nudix hydrolase" evidence="5">
    <location>
        <begin position="7"/>
        <end position="146"/>
    </location>
</feature>
<evidence type="ECO:0000256" key="1">
    <source>
        <dbReference type="ARBA" id="ARBA00001946"/>
    </source>
</evidence>
<dbReference type="Gene3D" id="3.90.79.10">
    <property type="entry name" value="Nucleoside Triphosphate Pyrophosphohydrolase"/>
    <property type="match status" value="1"/>
</dbReference>
<dbReference type="PANTHER" id="PTHR43046">
    <property type="entry name" value="GDP-MANNOSE MANNOSYL HYDROLASE"/>
    <property type="match status" value="1"/>
</dbReference>
<comment type="similarity">
    <text evidence="2 4">Belongs to the Nudix hydrolase family.</text>
</comment>
<dbReference type="PANTHER" id="PTHR43046:SF14">
    <property type="entry name" value="MUTT_NUDIX FAMILY PROTEIN"/>
    <property type="match status" value="1"/>
</dbReference>